<evidence type="ECO:0000256" key="5">
    <source>
        <dbReference type="ARBA" id="ARBA00022862"/>
    </source>
</evidence>
<reference evidence="14" key="2">
    <citation type="submission" date="2020-09" db="EMBL/GenBank/DDBJ databases">
        <authorList>
            <person name="Sun Q."/>
            <person name="Zhou Y."/>
        </authorList>
    </citation>
    <scope>NUCLEOTIDE SEQUENCE</scope>
    <source>
        <strain evidence="14">CGMCC 1.12195</strain>
    </source>
</reference>
<dbReference type="InterPro" id="IPR013766">
    <property type="entry name" value="Thioredoxin_domain"/>
</dbReference>
<dbReference type="GO" id="GO:0005737">
    <property type="term" value="C:cytoplasm"/>
    <property type="evidence" value="ECO:0007669"/>
    <property type="project" value="TreeGrafter"/>
</dbReference>
<dbReference type="PANTHER" id="PTHR42801">
    <property type="entry name" value="THIOREDOXIN-DEPENDENT PEROXIDE REDUCTASE"/>
    <property type="match status" value="1"/>
</dbReference>
<dbReference type="GO" id="GO:0045454">
    <property type="term" value="P:cell redox homeostasis"/>
    <property type="evidence" value="ECO:0007669"/>
    <property type="project" value="TreeGrafter"/>
</dbReference>
<evidence type="ECO:0000256" key="10">
    <source>
        <dbReference type="ARBA" id="ARBA00038489"/>
    </source>
</evidence>
<keyword evidence="15" id="KW-1185">Reference proteome</keyword>
<dbReference type="AlphaFoldDB" id="A0A917MCC7"/>
<reference evidence="14" key="1">
    <citation type="journal article" date="2014" name="Int. J. Syst. Evol. Microbiol.">
        <title>Complete genome sequence of Corynebacterium casei LMG S-19264T (=DSM 44701T), isolated from a smear-ripened cheese.</title>
        <authorList>
            <consortium name="US DOE Joint Genome Institute (JGI-PGF)"/>
            <person name="Walter F."/>
            <person name="Albersmeier A."/>
            <person name="Kalinowski J."/>
            <person name="Ruckert C."/>
        </authorList>
    </citation>
    <scope>NUCLEOTIDE SEQUENCE</scope>
    <source>
        <strain evidence="14">CGMCC 1.12195</strain>
    </source>
</reference>
<evidence type="ECO:0000256" key="1">
    <source>
        <dbReference type="ARBA" id="ARBA00003330"/>
    </source>
</evidence>
<evidence type="ECO:0000256" key="7">
    <source>
        <dbReference type="ARBA" id="ARBA00023157"/>
    </source>
</evidence>
<comment type="catalytic activity">
    <reaction evidence="12">
        <text>a hydroperoxide + [thioredoxin]-dithiol = an alcohol + [thioredoxin]-disulfide + H2O</text>
        <dbReference type="Rhea" id="RHEA:62620"/>
        <dbReference type="Rhea" id="RHEA-COMP:10698"/>
        <dbReference type="Rhea" id="RHEA-COMP:10700"/>
        <dbReference type="ChEBI" id="CHEBI:15377"/>
        <dbReference type="ChEBI" id="CHEBI:29950"/>
        <dbReference type="ChEBI" id="CHEBI:30879"/>
        <dbReference type="ChEBI" id="CHEBI:35924"/>
        <dbReference type="ChEBI" id="CHEBI:50058"/>
        <dbReference type="EC" id="1.11.1.24"/>
    </reaction>
</comment>
<protein>
    <recommendedName>
        <fullName evidence="3">thioredoxin-dependent peroxiredoxin</fullName>
        <ecNumber evidence="3">1.11.1.24</ecNumber>
    </recommendedName>
    <alternativeName>
        <fullName evidence="9">Thioredoxin peroxidase</fullName>
    </alternativeName>
    <alternativeName>
        <fullName evidence="11">Thioredoxin-dependent peroxiredoxin Bcp</fullName>
    </alternativeName>
</protein>
<dbReference type="GO" id="GO:0034599">
    <property type="term" value="P:cellular response to oxidative stress"/>
    <property type="evidence" value="ECO:0007669"/>
    <property type="project" value="TreeGrafter"/>
</dbReference>
<dbReference type="InterPro" id="IPR050924">
    <property type="entry name" value="Peroxiredoxin_BCP/PrxQ"/>
</dbReference>
<dbReference type="CDD" id="cd03017">
    <property type="entry name" value="PRX_BCP"/>
    <property type="match status" value="1"/>
</dbReference>
<evidence type="ECO:0000313" key="15">
    <source>
        <dbReference type="Proteomes" id="UP000660862"/>
    </source>
</evidence>
<comment type="function">
    <text evidence="1">Thiol-specific peroxidase that catalyzes the reduction of hydrogen peroxide and organic hydroperoxides to water and alcohols, respectively. Plays a role in cell protection against oxidative stress by detoxifying peroxides and as sensor of hydrogen peroxide-mediated signaling events.</text>
</comment>
<evidence type="ECO:0000256" key="2">
    <source>
        <dbReference type="ARBA" id="ARBA00011245"/>
    </source>
</evidence>
<proteinExistence type="inferred from homology"/>
<name>A0A917MCC7_9SPHI</name>
<evidence type="ECO:0000256" key="12">
    <source>
        <dbReference type="ARBA" id="ARBA00049091"/>
    </source>
</evidence>
<feature type="domain" description="Thioredoxin" evidence="13">
    <location>
        <begin position="26"/>
        <end position="174"/>
    </location>
</feature>
<keyword evidence="4" id="KW-0575">Peroxidase</keyword>
<evidence type="ECO:0000313" key="14">
    <source>
        <dbReference type="EMBL" id="GGG91218.1"/>
    </source>
</evidence>
<comment type="subunit">
    <text evidence="2">Monomer.</text>
</comment>
<evidence type="ECO:0000256" key="3">
    <source>
        <dbReference type="ARBA" id="ARBA00013017"/>
    </source>
</evidence>
<dbReference type="PANTHER" id="PTHR42801:SF4">
    <property type="entry name" value="AHPC_TSA FAMILY PROTEIN"/>
    <property type="match status" value="1"/>
</dbReference>
<organism evidence="14 15">
    <name type="scientific">Parapedobacter pyrenivorans</name>
    <dbReference type="NCBI Taxonomy" id="1305674"/>
    <lineage>
        <taxon>Bacteria</taxon>
        <taxon>Pseudomonadati</taxon>
        <taxon>Bacteroidota</taxon>
        <taxon>Sphingobacteriia</taxon>
        <taxon>Sphingobacteriales</taxon>
        <taxon>Sphingobacteriaceae</taxon>
        <taxon>Parapedobacter</taxon>
    </lineage>
</organism>
<keyword evidence="6" id="KW-0560">Oxidoreductase</keyword>
<dbReference type="Proteomes" id="UP000660862">
    <property type="component" value="Unassembled WGS sequence"/>
</dbReference>
<gene>
    <name evidence="14" type="ORF">GCM10007415_27240</name>
</gene>
<evidence type="ECO:0000256" key="8">
    <source>
        <dbReference type="ARBA" id="ARBA00023284"/>
    </source>
</evidence>
<evidence type="ECO:0000256" key="4">
    <source>
        <dbReference type="ARBA" id="ARBA00022559"/>
    </source>
</evidence>
<comment type="similarity">
    <text evidence="10">Belongs to the peroxiredoxin family. BCP/PrxQ subfamily.</text>
</comment>
<dbReference type="PROSITE" id="PS51352">
    <property type="entry name" value="THIOREDOXIN_2"/>
    <property type="match status" value="1"/>
</dbReference>
<keyword evidence="7" id="KW-1015">Disulfide bond</keyword>
<dbReference type="FunFam" id="3.40.30.10:FF:000007">
    <property type="entry name" value="Thioredoxin-dependent thiol peroxidase"/>
    <property type="match status" value="1"/>
</dbReference>
<evidence type="ECO:0000259" key="13">
    <source>
        <dbReference type="PROSITE" id="PS51352"/>
    </source>
</evidence>
<accession>A0A917MCC7</accession>
<dbReference type="GO" id="GO:0008379">
    <property type="term" value="F:thioredoxin peroxidase activity"/>
    <property type="evidence" value="ECO:0007669"/>
    <property type="project" value="TreeGrafter"/>
</dbReference>
<dbReference type="Pfam" id="PF00578">
    <property type="entry name" value="AhpC-TSA"/>
    <property type="match status" value="1"/>
</dbReference>
<dbReference type="Gene3D" id="3.40.30.10">
    <property type="entry name" value="Glutaredoxin"/>
    <property type="match status" value="1"/>
</dbReference>
<dbReference type="InterPro" id="IPR000866">
    <property type="entry name" value="AhpC/TSA"/>
</dbReference>
<dbReference type="EC" id="1.11.1.24" evidence="3"/>
<comment type="caution">
    <text evidence="14">The sequence shown here is derived from an EMBL/GenBank/DDBJ whole genome shotgun (WGS) entry which is preliminary data.</text>
</comment>
<dbReference type="InterPro" id="IPR036249">
    <property type="entry name" value="Thioredoxin-like_sf"/>
</dbReference>
<evidence type="ECO:0000256" key="9">
    <source>
        <dbReference type="ARBA" id="ARBA00032824"/>
    </source>
</evidence>
<evidence type="ECO:0000256" key="11">
    <source>
        <dbReference type="ARBA" id="ARBA00042639"/>
    </source>
</evidence>
<sequence>MIMVSFGVVMACAQESNKKSNSMETFDIGDEVPHFTLKDQDGRDIDIAEYIGKKKLVIYFYPKDESPGCTKEACAFRDSFADYTDAGAMVIGVNSGTVESHKAFAEKHRLPFTLLSDPGNRVLKQFGVKNVLFLTGRETFVVGLDGKLVFKYRALMNATEHNDKVLAFLKKDDAE</sequence>
<keyword evidence="5" id="KW-0049">Antioxidant</keyword>
<keyword evidence="8" id="KW-0676">Redox-active center</keyword>
<evidence type="ECO:0000256" key="6">
    <source>
        <dbReference type="ARBA" id="ARBA00023002"/>
    </source>
</evidence>
<dbReference type="EMBL" id="BMER01000002">
    <property type="protein sequence ID" value="GGG91218.1"/>
    <property type="molecule type" value="Genomic_DNA"/>
</dbReference>
<dbReference type="SUPFAM" id="SSF52833">
    <property type="entry name" value="Thioredoxin-like"/>
    <property type="match status" value="1"/>
</dbReference>